<keyword evidence="4" id="KW-0472">Membrane</keyword>
<sequence>MRSVTSWCTACIPGRKQKETKTEESEKSLRKKPSRDESSGPGDQAHEGSSHQGTTHAASSADTGGAAVVVMTATHMSDMEGSSHGGGGGGDGGGGDVIALRGYRNAKPGDLGWNLIFLVTMCMEHIDLETRSRIVEHVLARGDYWEVSKRCKWSGGPTWQTELAEGQPGRLSWRKPPGSYRENLHTFVVKIKEGVNQLLHSLLPWPPSSNLAGWAGWLKKYKIQVKNNTPASQEKCIIRLLLYHFGVNLPVMLASYPVFRHMGMQSSLPFPSWNVILTQITFYFILEDFIFYWGHRILHTKWLYKHVHSVHHEYATPFGLTSEYAHPAEILFLGFATIIGPAITGPHLLTLWLWMVLRVLETVEAHCGYHFPWSLSNFLPLYGGVFGTDKGYRKLQELKNAGSGKWRQANKTSEQHRLEGGRHRSGTSLFPSMAPALTSNSFLLNTTPHSRLSLKNPGLRVFAKKAGPFSTFQFGQPKDDGSSSEGSQTDGSGNSSPFNFNFGKVPDMKSLVPVVSKPSSGLSFGNIRRKDPGTVFVAGATGQAGIRIAQTLLREGFSVRAGVPQLGAAQELARLAALYKIISNEESKRLNAVESTFQDTESIAKAIGNASKAVVTIGPTENGPTSEVSTLDALQVIEAAQLAGVGHVAIIYDGNPASASTYNVLDGFKTFFNNLFSQSQLPVPEFLQKVIETDVSYTFIKTSLTEDFSPESSYNVVVSAEGSTGTDDFKVAKSQIASVVANVFSNTSVAENKVVEVFTNPSAPSKPVDELFSAIPEDGRRKVYAEALAKAKAEEETRVAAEKASEAAKKLEDEVKKLSKQGAKAASLAEEAQGKAEAAGASVENFLSKATEAGSGFSWEKLSSQISTAVQTTTENTKVQLATVRGQAKARSLPVQKAVAKQPSPKPRALKPKEEPKPKAKETEPKTEVRKVFGGLFRQETIYIDDD</sequence>
<keyword evidence="2" id="KW-0175">Coiled coil</keyword>
<feature type="compositionally biased region" description="Polar residues" evidence="3">
    <location>
        <begin position="483"/>
        <end position="499"/>
    </location>
</feature>
<feature type="compositionally biased region" description="Basic and acidic residues" evidence="3">
    <location>
        <begin position="413"/>
        <end position="422"/>
    </location>
</feature>
<organism evidence="7 8">
    <name type="scientific">Populus alba x Populus x berolinensis</name>
    <dbReference type="NCBI Taxonomy" id="444605"/>
    <lineage>
        <taxon>Eukaryota</taxon>
        <taxon>Viridiplantae</taxon>
        <taxon>Streptophyta</taxon>
        <taxon>Embryophyta</taxon>
        <taxon>Tracheophyta</taxon>
        <taxon>Spermatophyta</taxon>
        <taxon>Magnoliopsida</taxon>
        <taxon>eudicotyledons</taxon>
        <taxon>Gunneridae</taxon>
        <taxon>Pentapetalae</taxon>
        <taxon>rosids</taxon>
        <taxon>fabids</taxon>
        <taxon>Malpighiales</taxon>
        <taxon>Salicaceae</taxon>
        <taxon>Saliceae</taxon>
        <taxon>Populus</taxon>
    </lineage>
</organism>
<dbReference type="InterPro" id="IPR036291">
    <property type="entry name" value="NAD(P)-bd_dom_sf"/>
</dbReference>
<feature type="region of interest" description="Disordered" evidence="3">
    <location>
        <begin position="470"/>
        <end position="499"/>
    </location>
</feature>
<evidence type="ECO:0000256" key="2">
    <source>
        <dbReference type="SAM" id="Coils"/>
    </source>
</evidence>
<gene>
    <name evidence="7" type="ORF">NC653_022696</name>
</gene>
<evidence type="ECO:0000256" key="1">
    <source>
        <dbReference type="ARBA" id="ARBA00009324"/>
    </source>
</evidence>
<feature type="transmembrane region" description="Helical" evidence="4">
    <location>
        <begin position="271"/>
        <end position="293"/>
    </location>
</feature>
<proteinExistence type="inferred from homology"/>
<dbReference type="AlphaFoldDB" id="A0AAD6MFB6"/>
<evidence type="ECO:0000256" key="3">
    <source>
        <dbReference type="SAM" id="MobiDB-lite"/>
    </source>
</evidence>
<dbReference type="Pfam" id="PF04116">
    <property type="entry name" value="FA_hydroxylase"/>
    <property type="match status" value="1"/>
</dbReference>
<feature type="region of interest" description="Disordered" evidence="3">
    <location>
        <begin position="885"/>
        <end position="930"/>
    </location>
</feature>
<dbReference type="Pfam" id="PF13460">
    <property type="entry name" value="NAD_binding_10"/>
    <property type="match status" value="1"/>
</dbReference>
<feature type="compositionally biased region" description="Basic and acidic residues" evidence="3">
    <location>
        <begin position="16"/>
        <end position="49"/>
    </location>
</feature>
<evidence type="ECO:0000313" key="7">
    <source>
        <dbReference type="EMBL" id="KAJ6984498.1"/>
    </source>
</evidence>
<feature type="region of interest" description="Disordered" evidence="3">
    <location>
        <begin position="1"/>
        <end position="63"/>
    </location>
</feature>
<accession>A0AAD6MFB6</accession>
<comment type="caution">
    <text evidence="7">The sequence shown here is derived from an EMBL/GenBank/DDBJ whole genome shotgun (WGS) entry which is preliminary data.</text>
</comment>
<keyword evidence="8" id="KW-1185">Reference proteome</keyword>
<evidence type="ECO:0000259" key="5">
    <source>
        <dbReference type="Pfam" id="PF04116"/>
    </source>
</evidence>
<evidence type="ECO:0000256" key="4">
    <source>
        <dbReference type="SAM" id="Phobius"/>
    </source>
</evidence>
<reference evidence="7" key="1">
    <citation type="journal article" date="2023" name="Mol. Ecol. Resour.">
        <title>Chromosome-level genome assembly of a triploid poplar Populus alba 'Berolinensis'.</title>
        <authorList>
            <person name="Chen S."/>
            <person name="Yu Y."/>
            <person name="Wang X."/>
            <person name="Wang S."/>
            <person name="Zhang T."/>
            <person name="Zhou Y."/>
            <person name="He R."/>
            <person name="Meng N."/>
            <person name="Wang Y."/>
            <person name="Liu W."/>
            <person name="Liu Z."/>
            <person name="Liu J."/>
            <person name="Guo Q."/>
            <person name="Huang H."/>
            <person name="Sederoff R.R."/>
            <person name="Wang G."/>
            <person name="Qu G."/>
            <person name="Chen S."/>
        </authorList>
    </citation>
    <scope>NUCLEOTIDE SEQUENCE</scope>
    <source>
        <strain evidence="7">SC-2020</strain>
    </source>
</reference>
<keyword evidence="4" id="KW-0812">Transmembrane</keyword>
<dbReference type="InterPro" id="IPR016040">
    <property type="entry name" value="NAD(P)-bd_dom"/>
</dbReference>
<keyword evidence="4" id="KW-1133">Transmembrane helix</keyword>
<dbReference type="InterPro" id="IPR006694">
    <property type="entry name" value="Fatty_acid_hydroxylase"/>
</dbReference>
<dbReference type="PANTHER" id="PTHR47711">
    <property type="entry name" value="PROTEIN PLASTID TRANSCRIPTIONALLY ACTIVE 16, CHLOROPLASTIC"/>
    <property type="match status" value="1"/>
</dbReference>
<comment type="similarity">
    <text evidence="1">Belongs to the sterol desaturase family.</text>
</comment>
<feature type="transmembrane region" description="Helical" evidence="4">
    <location>
        <begin position="240"/>
        <end position="259"/>
    </location>
</feature>
<feature type="compositionally biased region" description="Basic and acidic residues" evidence="3">
    <location>
        <begin position="911"/>
        <end position="930"/>
    </location>
</feature>
<feature type="region of interest" description="Disordered" evidence="3">
    <location>
        <begin position="403"/>
        <end position="430"/>
    </location>
</feature>
<name>A0AAD6MFB6_9ROSI</name>
<dbReference type="EMBL" id="JAQIZT010000009">
    <property type="protein sequence ID" value="KAJ6984498.1"/>
    <property type="molecule type" value="Genomic_DNA"/>
</dbReference>
<dbReference type="PANTHER" id="PTHR47711:SF2">
    <property type="entry name" value="PROTEIN PLASTID TRANSCRIPTIONALLY ACTIVE 16, CHLOROPLASTIC"/>
    <property type="match status" value="1"/>
</dbReference>
<feature type="domain" description="NAD(P)-binding" evidence="6">
    <location>
        <begin position="539"/>
        <end position="746"/>
    </location>
</feature>
<protein>
    <submittedName>
        <fullName evidence="7">Uncharacterized protein</fullName>
    </submittedName>
</protein>
<dbReference type="GO" id="GO:0008610">
    <property type="term" value="P:lipid biosynthetic process"/>
    <property type="evidence" value="ECO:0007669"/>
    <property type="project" value="InterPro"/>
</dbReference>
<feature type="coiled-coil region" evidence="2">
    <location>
        <begin position="784"/>
        <end position="828"/>
    </location>
</feature>
<evidence type="ECO:0000259" key="6">
    <source>
        <dbReference type="Pfam" id="PF13460"/>
    </source>
</evidence>
<dbReference type="GO" id="GO:0005506">
    <property type="term" value="F:iron ion binding"/>
    <property type="evidence" value="ECO:0007669"/>
    <property type="project" value="InterPro"/>
</dbReference>
<dbReference type="Gene3D" id="3.40.50.720">
    <property type="entry name" value="NAD(P)-binding Rossmann-like Domain"/>
    <property type="match status" value="1"/>
</dbReference>
<feature type="transmembrane region" description="Helical" evidence="4">
    <location>
        <begin position="330"/>
        <end position="355"/>
    </location>
</feature>
<dbReference type="GO" id="GO:0016491">
    <property type="term" value="F:oxidoreductase activity"/>
    <property type="evidence" value="ECO:0007669"/>
    <property type="project" value="InterPro"/>
</dbReference>
<feature type="domain" description="Fatty acid hydroxylase" evidence="5">
    <location>
        <begin position="281"/>
        <end position="377"/>
    </location>
</feature>
<dbReference type="SUPFAM" id="SSF51735">
    <property type="entry name" value="NAD(P)-binding Rossmann-fold domains"/>
    <property type="match status" value="1"/>
</dbReference>
<evidence type="ECO:0000313" key="8">
    <source>
        <dbReference type="Proteomes" id="UP001164929"/>
    </source>
</evidence>
<dbReference type="Proteomes" id="UP001164929">
    <property type="component" value="Chromosome 9"/>
</dbReference>
<feature type="compositionally biased region" description="Polar residues" evidence="3">
    <location>
        <begin position="50"/>
        <end position="62"/>
    </location>
</feature>